<comment type="caution">
    <text evidence="1">The sequence shown here is derived from an EMBL/GenBank/DDBJ whole genome shotgun (WGS) entry which is preliminary data.</text>
</comment>
<dbReference type="Proteomes" id="UP000220840">
    <property type="component" value="Unassembled WGS sequence"/>
</dbReference>
<evidence type="ECO:0000313" key="1">
    <source>
        <dbReference type="EMBL" id="PEG31408.1"/>
    </source>
</evidence>
<evidence type="ECO:0000313" key="2">
    <source>
        <dbReference type="Proteomes" id="UP000220840"/>
    </source>
</evidence>
<accession>A0A2A7MJU8</accession>
<name>A0A2A7MJU8_9CLOT</name>
<organism evidence="1 2">
    <name type="scientific">Clostridium neonatale</name>
    <dbReference type="NCBI Taxonomy" id="137838"/>
    <lineage>
        <taxon>Bacteria</taxon>
        <taxon>Bacillati</taxon>
        <taxon>Bacillota</taxon>
        <taxon>Clostridia</taxon>
        <taxon>Eubacteriales</taxon>
        <taxon>Clostridiaceae</taxon>
        <taxon>Clostridium</taxon>
    </lineage>
</organism>
<reference evidence="1 2" key="1">
    <citation type="submission" date="2017-10" db="EMBL/GenBank/DDBJ databases">
        <title>Effective Description of Clostridium neonatale sp. nov. linked to necrotizing enterocolitis in neonates and a clarification of species assignable to the genus Clostridium (Prazmowski 1880) emend. Lawson and Rainey 2016.</title>
        <authorList>
            <person name="Bernard K."/>
            <person name="Burdz T."/>
            <person name="Wiebe D."/>
            <person name="Balcewich B."/>
            <person name="Alfa M."/>
            <person name="Bernier A.-M."/>
        </authorList>
    </citation>
    <scope>NUCLEOTIDE SEQUENCE [LARGE SCALE GENOMIC DNA]</scope>
    <source>
        <strain evidence="1 2">LCDC99A005</strain>
    </source>
</reference>
<dbReference type="OrthoDB" id="10013612at2"/>
<proteinExistence type="predicted"/>
<dbReference type="STRING" id="137838.GCA_001458595_02825"/>
<sequence>MTPGAINITGGSKEPLSISFDDKKGVTLTSPKKLTLNADNEIVIKRPKTVTVKGESKVSVLKSKSSNGFSIETDMHFLGGDVIKNGSYRETYVPFDYEPRAGKKPELVKKEEKKKRMDLAGGN</sequence>
<dbReference type="EMBL" id="PDCJ01000001">
    <property type="protein sequence ID" value="PEG31408.1"/>
    <property type="molecule type" value="Genomic_DNA"/>
</dbReference>
<dbReference type="RefSeq" id="WP_058295565.1">
    <property type="nucleotide sequence ID" value="NZ_CAMRXB010000046.1"/>
</dbReference>
<protein>
    <submittedName>
        <fullName evidence="1">Uncharacterized protein</fullName>
    </submittedName>
</protein>
<gene>
    <name evidence="1" type="ORF">CQ394_06780</name>
</gene>
<dbReference type="AlphaFoldDB" id="A0A2A7MJU8"/>
<keyword evidence="2" id="KW-1185">Reference proteome</keyword>